<feature type="region of interest" description="Disordered" evidence="1">
    <location>
        <begin position="37"/>
        <end position="56"/>
    </location>
</feature>
<evidence type="ECO:0000313" key="3">
    <source>
        <dbReference type="EMBL" id="KAK8072753.1"/>
    </source>
</evidence>
<dbReference type="Pfam" id="PF00004">
    <property type="entry name" value="AAA"/>
    <property type="match status" value="1"/>
</dbReference>
<proteinExistence type="predicted"/>
<dbReference type="CDD" id="cd19481">
    <property type="entry name" value="RecA-like_protease"/>
    <property type="match status" value="1"/>
</dbReference>
<organism evidence="3 4">
    <name type="scientific">Apiospora saccharicola</name>
    <dbReference type="NCBI Taxonomy" id="335842"/>
    <lineage>
        <taxon>Eukaryota</taxon>
        <taxon>Fungi</taxon>
        <taxon>Dikarya</taxon>
        <taxon>Ascomycota</taxon>
        <taxon>Pezizomycotina</taxon>
        <taxon>Sordariomycetes</taxon>
        <taxon>Xylariomycetidae</taxon>
        <taxon>Amphisphaeriales</taxon>
        <taxon>Apiosporaceae</taxon>
        <taxon>Apiospora</taxon>
    </lineage>
</organism>
<gene>
    <name evidence="3" type="ORF">PG996_006101</name>
</gene>
<name>A0ABR1VSF6_9PEZI</name>
<accession>A0ABR1VSF6</accession>
<dbReference type="Proteomes" id="UP001446871">
    <property type="component" value="Unassembled WGS sequence"/>
</dbReference>
<dbReference type="PANTHER" id="PTHR46411:SF4">
    <property type="entry name" value="AAA+ ATPASE DOMAIN-CONTAINING PROTEIN"/>
    <property type="match status" value="1"/>
</dbReference>
<evidence type="ECO:0000256" key="1">
    <source>
        <dbReference type="SAM" id="MobiDB-lite"/>
    </source>
</evidence>
<dbReference type="Pfam" id="PF23232">
    <property type="entry name" value="AAA_lid_13"/>
    <property type="match status" value="1"/>
</dbReference>
<keyword evidence="4" id="KW-1185">Reference proteome</keyword>
<dbReference type="PANTHER" id="PTHR46411">
    <property type="entry name" value="FAMILY ATPASE, PUTATIVE-RELATED"/>
    <property type="match status" value="1"/>
</dbReference>
<protein>
    <submittedName>
        <fullName evidence="3">ATPAse</fullName>
    </submittedName>
</protein>
<feature type="domain" description="AAA+ ATPase" evidence="2">
    <location>
        <begin position="547"/>
        <end position="672"/>
    </location>
</feature>
<comment type="caution">
    <text evidence="3">The sequence shown here is derived from an EMBL/GenBank/DDBJ whole genome shotgun (WGS) entry which is preliminary data.</text>
</comment>
<dbReference type="InterPro" id="IPR056599">
    <property type="entry name" value="AAA_lid_fung"/>
</dbReference>
<dbReference type="InterPro" id="IPR003959">
    <property type="entry name" value="ATPase_AAA_core"/>
</dbReference>
<dbReference type="EMBL" id="JAQQWM010000003">
    <property type="protein sequence ID" value="KAK8072753.1"/>
    <property type="molecule type" value="Genomic_DNA"/>
</dbReference>
<dbReference type="SUPFAM" id="SSF52540">
    <property type="entry name" value="P-loop containing nucleoside triphosphate hydrolases"/>
    <property type="match status" value="1"/>
</dbReference>
<dbReference type="InterPro" id="IPR003593">
    <property type="entry name" value="AAA+_ATPase"/>
</dbReference>
<reference evidence="3 4" key="1">
    <citation type="submission" date="2023-01" db="EMBL/GenBank/DDBJ databases">
        <title>Analysis of 21 Apiospora genomes using comparative genomics revels a genus with tremendous synthesis potential of carbohydrate active enzymes and secondary metabolites.</title>
        <authorList>
            <person name="Sorensen T."/>
        </authorList>
    </citation>
    <scope>NUCLEOTIDE SEQUENCE [LARGE SCALE GENOMIC DNA]</scope>
    <source>
        <strain evidence="3 4">CBS 83171</strain>
    </source>
</reference>
<dbReference type="Gene3D" id="3.40.50.300">
    <property type="entry name" value="P-loop containing nucleotide triphosphate hydrolases"/>
    <property type="match status" value="1"/>
</dbReference>
<evidence type="ECO:0000259" key="2">
    <source>
        <dbReference type="SMART" id="SM00382"/>
    </source>
</evidence>
<dbReference type="Pfam" id="PF22942">
    <property type="entry name" value="DUF7025"/>
    <property type="match status" value="1"/>
</dbReference>
<dbReference type="SMART" id="SM00382">
    <property type="entry name" value="AAA"/>
    <property type="match status" value="1"/>
</dbReference>
<evidence type="ECO:0000313" key="4">
    <source>
        <dbReference type="Proteomes" id="UP001446871"/>
    </source>
</evidence>
<dbReference type="InterPro" id="IPR054289">
    <property type="entry name" value="DUF7025"/>
</dbReference>
<sequence length="793" mass="90211">MGDSTTVTSTAMGILDEGSTVTMTAEVPGIPDDIHNAPTGTDMPTEPEPPTTNSKARVGYRTEYRNSITNELIRDETSETPQTGLTGTGHSQDVVFELVKTLLFIPRGSNIAENQWAVQSVTEPTYSIRLCSPALVNALRAVVQYYPGQDLSGDITIQAPYCILVHHYDDLQKYAKERSDRPVETLCLRDHFVMEHMETLIRFLDENVMEGVRAEMERNARGFYTFAHAWVPNRPGRTMINKYRSRNRWKPGVIKQVSGGTFTTPPTLWSIDYWNLKYDGRYLQRVTGVSSLDPFDGERSFEETCRKFIETEDVEESEDPVVKELVDWGRIYCQLLKPKCMHHSGRNTKVPFQQVGLNQIPSVERKTDVTQIDGLVMADAQTAITVKSPDRVMGSNDLRKGGWRCPCSVCQSTRATDGETDFGALFDSYDAIGSNIWEDDRMTAHQHMLCPPIIRVFVFRTRAWGKTCFRADHMLELDDANSDTERIHVKNLSEPDFDEDMVKNLIIDKKKKLTLTSLAKSFARRNKADEVIPRPLWSADFVEGKGTGLIFLLHGKPGVGKTLTAECIAAFTRRPLMILTASDIGTNPKEVEANLSRHFRLAKSWGAVMLIDEADVFMERRSTADLERNSLVAGFLRALEYYEGILFLTTNRVGSFDDAFISRVHVQLYYPEFTEDQRQQVWKTFMDKLERDRKGYMRLSYAAKEYIRESKKSGLKWNGREIRNAFQTAVSLADYDAEKDEEGTILVTDQHLQAVVELSKDFKDYLKELHMGDEGKRAELRAERLDSYEAVKN</sequence>
<dbReference type="InterPro" id="IPR027417">
    <property type="entry name" value="P-loop_NTPase"/>
</dbReference>